<accession>A0ABW6VEX6</accession>
<evidence type="ECO:0000313" key="5">
    <source>
        <dbReference type="Proteomes" id="UP001602119"/>
    </source>
</evidence>
<dbReference type="RefSeq" id="WP_066942652.1">
    <property type="nucleotide sequence ID" value="NZ_BBYK01000050.1"/>
</dbReference>
<dbReference type="EC" id="2.3.1.-" evidence="4"/>
<dbReference type="EMBL" id="JBIAXI010000017">
    <property type="protein sequence ID" value="MFF4776349.1"/>
    <property type="molecule type" value="Genomic_DNA"/>
</dbReference>
<keyword evidence="1 4" id="KW-0808">Transferase</keyword>
<keyword evidence="5" id="KW-1185">Reference proteome</keyword>
<name>A0ABW6VEX6_MICFU</name>
<dbReference type="Gene3D" id="3.40.630.30">
    <property type="match status" value="1"/>
</dbReference>
<organism evidence="4 5">
    <name type="scientific">Microtetraspora fusca</name>
    <dbReference type="NCBI Taxonomy" id="1997"/>
    <lineage>
        <taxon>Bacteria</taxon>
        <taxon>Bacillati</taxon>
        <taxon>Actinomycetota</taxon>
        <taxon>Actinomycetes</taxon>
        <taxon>Streptosporangiales</taxon>
        <taxon>Streptosporangiaceae</taxon>
        <taxon>Microtetraspora</taxon>
    </lineage>
</organism>
<dbReference type="Proteomes" id="UP001602119">
    <property type="component" value="Unassembled WGS sequence"/>
</dbReference>
<sequence length="166" mass="18087">MDEKLIIRRYRPTDEAVVVDLWSRAAKLAHPFVEGEGEGERARRLREEYLIKADNWVAECQGEAAEAPQGVVGLLGLLGSEIGGLFVAPEAQGRGVGRALVEHAAALHGTVTLEVYEGNSRGRGFYSHMGFEEFGRRVDEETGHILIALRRTAAGDGEPEARSHPA</sequence>
<proteinExistence type="predicted"/>
<gene>
    <name evidence="4" type="ORF">ACFY05_26155</name>
</gene>
<dbReference type="Pfam" id="PF13508">
    <property type="entry name" value="Acetyltransf_7"/>
    <property type="match status" value="1"/>
</dbReference>
<comment type="caution">
    <text evidence="4">The sequence shown here is derived from an EMBL/GenBank/DDBJ whole genome shotgun (WGS) entry which is preliminary data.</text>
</comment>
<dbReference type="PROSITE" id="PS51186">
    <property type="entry name" value="GNAT"/>
    <property type="match status" value="1"/>
</dbReference>
<evidence type="ECO:0000256" key="2">
    <source>
        <dbReference type="ARBA" id="ARBA00023315"/>
    </source>
</evidence>
<evidence type="ECO:0000259" key="3">
    <source>
        <dbReference type="PROSITE" id="PS51186"/>
    </source>
</evidence>
<dbReference type="PANTHER" id="PTHR43800">
    <property type="entry name" value="PEPTIDYL-LYSINE N-ACETYLTRANSFERASE YJAB"/>
    <property type="match status" value="1"/>
</dbReference>
<evidence type="ECO:0000256" key="1">
    <source>
        <dbReference type="ARBA" id="ARBA00022679"/>
    </source>
</evidence>
<dbReference type="InterPro" id="IPR016181">
    <property type="entry name" value="Acyl_CoA_acyltransferase"/>
</dbReference>
<feature type="domain" description="N-acetyltransferase" evidence="3">
    <location>
        <begin position="5"/>
        <end position="152"/>
    </location>
</feature>
<reference evidence="4 5" key="1">
    <citation type="submission" date="2024-10" db="EMBL/GenBank/DDBJ databases">
        <title>The Natural Products Discovery Center: Release of the First 8490 Sequenced Strains for Exploring Actinobacteria Biosynthetic Diversity.</title>
        <authorList>
            <person name="Kalkreuter E."/>
            <person name="Kautsar S.A."/>
            <person name="Yang D."/>
            <person name="Bader C.D."/>
            <person name="Teijaro C.N."/>
            <person name="Fluegel L."/>
            <person name="Davis C.M."/>
            <person name="Simpson J.R."/>
            <person name="Lauterbach L."/>
            <person name="Steele A.D."/>
            <person name="Gui C."/>
            <person name="Meng S."/>
            <person name="Li G."/>
            <person name="Viehrig K."/>
            <person name="Ye F."/>
            <person name="Su P."/>
            <person name="Kiefer A.F."/>
            <person name="Nichols A."/>
            <person name="Cepeda A.J."/>
            <person name="Yan W."/>
            <person name="Fan B."/>
            <person name="Jiang Y."/>
            <person name="Adhikari A."/>
            <person name="Zheng C.-J."/>
            <person name="Schuster L."/>
            <person name="Cowan T.M."/>
            <person name="Smanski M.J."/>
            <person name="Chevrette M.G."/>
            <person name="De Carvalho L.P.S."/>
            <person name="Shen B."/>
        </authorList>
    </citation>
    <scope>NUCLEOTIDE SEQUENCE [LARGE SCALE GENOMIC DNA]</scope>
    <source>
        <strain evidence="4 5">NPDC001281</strain>
    </source>
</reference>
<evidence type="ECO:0000313" key="4">
    <source>
        <dbReference type="EMBL" id="MFF4776349.1"/>
    </source>
</evidence>
<dbReference type="CDD" id="cd04301">
    <property type="entry name" value="NAT_SF"/>
    <property type="match status" value="1"/>
</dbReference>
<dbReference type="PANTHER" id="PTHR43800:SF1">
    <property type="entry name" value="PEPTIDYL-LYSINE N-ACETYLTRANSFERASE YJAB"/>
    <property type="match status" value="1"/>
</dbReference>
<dbReference type="GO" id="GO:0016746">
    <property type="term" value="F:acyltransferase activity"/>
    <property type="evidence" value="ECO:0007669"/>
    <property type="project" value="UniProtKB-KW"/>
</dbReference>
<protein>
    <submittedName>
        <fullName evidence="4">GNAT family N-acetyltransferase</fullName>
        <ecNumber evidence="4">2.3.1.-</ecNumber>
    </submittedName>
</protein>
<keyword evidence="2 4" id="KW-0012">Acyltransferase</keyword>
<dbReference type="SUPFAM" id="SSF55729">
    <property type="entry name" value="Acyl-CoA N-acyltransferases (Nat)"/>
    <property type="match status" value="1"/>
</dbReference>
<dbReference type="InterPro" id="IPR000182">
    <property type="entry name" value="GNAT_dom"/>
</dbReference>